<evidence type="ECO:0000313" key="3">
    <source>
        <dbReference type="Proteomes" id="UP000766336"/>
    </source>
</evidence>
<feature type="transmembrane region" description="Helical" evidence="1">
    <location>
        <begin position="47"/>
        <end position="67"/>
    </location>
</feature>
<comment type="caution">
    <text evidence="2">The sequence shown here is derived from an EMBL/GenBank/DDBJ whole genome shotgun (WGS) entry which is preliminary data.</text>
</comment>
<keyword evidence="1" id="KW-1133">Transmembrane helix</keyword>
<evidence type="ECO:0000256" key="1">
    <source>
        <dbReference type="SAM" id="Phobius"/>
    </source>
</evidence>
<proteinExistence type="predicted"/>
<dbReference type="Proteomes" id="UP000766336">
    <property type="component" value="Unassembled WGS sequence"/>
</dbReference>
<reference evidence="2 3" key="1">
    <citation type="submission" date="2021-05" db="EMBL/GenBank/DDBJ databases">
        <title>Roseococcus sp. XZZS9, whole genome shotgun sequencing project.</title>
        <authorList>
            <person name="Zhao G."/>
            <person name="Shen L."/>
        </authorList>
    </citation>
    <scope>NUCLEOTIDE SEQUENCE [LARGE SCALE GENOMIC DNA]</scope>
    <source>
        <strain evidence="2 3">XZZS9</strain>
    </source>
</reference>
<name>A0ABS5QAM6_9PROT</name>
<feature type="transmembrane region" description="Helical" evidence="1">
    <location>
        <begin position="7"/>
        <end position="27"/>
    </location>
</feature>
<gene>
    <name evidence="2" type="ORF">KHU32_07390</name>
</gene>
<sequence length="78" mass="8529">MRRLAPWMVLAAGGATMLIGFAMDPLWPAQDMPPELVRRYAEEAAAAGRVYTVGGILLLLGILWLALRLALGLVRRRA</sequence>
<dbReference type="EMBL" id="JAHCDA010000001">
    <property type="protein sequence ID" value="MBS7810756.1"/>
    <property type="molecule type" value="Genomic_DNA"/>
</dbReference>
<keyword evidence="1" id="KW-0472">Membrane</keyword>
<dbReference type="RefSeq" id="WP_213669358.1">
    <property type="nucleotide sequence ID" value="NZ_JAHCDA010000001.1"/>
</dbReference>
<evidence type="ECO:0000313" key="2">
    <source>
        <dbReference type="EMBL" id="MBS7810756.1"/>
    </source>
</evidence>
<organism evidence="2 3">
    <name type="scientific">Roseococcus pinisoli</name>
    <dbReference type="NCBI Taxonomy" id="2835040"/>
    <lineage>
        <taxon>Bacteria</taxon>
        <taxon>Pseudomonadati</taxon>
        <taxon>Pseudomonadota</taxon>
        <taxon>Alphaproteobacteria</taxon>
        <taxon>Acetobacterales</taxon>
        <taxon>Roseomonadaceae</taxon>
        <taxon>Roseococcus</taxon>
    </lineage>
</organism>
<keyword evidence="1" id="KW-0812">Transmembrane</keyword>
<protein>
    <submittedName>
        <fullName evidence="2">Uncharacterized protein</fullName>
    </submittedName>
</protein>
<accession>A0ABS5QAM6</accession>
<keyword evidence="3" id="KW-1185">Reference proteome</keyword>